<evidence type="ECO:0000256" key="3">
    <source>
        <dbReference type="ARBA" id="ARBA00005043"/>
    </source>
</evidence>
<evidence type="ECO:0000256" key="8">
    <source>
        <dbReference type="ARBA" id="ARBA00023242"/>
    </source>
</evidence>
<keyword evidence="8" id="KW-0539">Nucleus</keyword>
<proteinExistence type="inferred from homology"/>
<comment type="subcellular location">
    <subcellularLocation>
        <location evidence="2">Cytoplasm</location>
    </subcellularLocation>
    <subcellularLocation>
        <location evidence="1">Nucleus</location>
    </subcellularLocation>
</comment>
<dbReference type="Pfam" id="PF10483">
    <property type="entry name" value="Elong_Iki1"/>
    <property type="match status" value="1"/>
</dbReference>
<evidence type="ECO:0000256" key="6">
    <source>
        <dbReference type="ARBA" id="ARBA00022490"/>
    </source>
</evidence>
<keyword evidence="7" id="KW-0819">tRNA processing</keyword>
<evidence type="ECO:0000256" key="7">
    <source>
        <dbReference type="ARBA" id="ARBA00022694"/>
    </source>
</evidence>
<comment type="similarity">
    <text evidence="4">Belongs to the ELP5 family.</text>
</comment>
<comment type="pathway">
    <text evidence="3">tRNA modification; 5-methoxycarbonylmethyl-2-thiouridine-tRNA biosynthesis.</text>
</comment>
<evidence type="ECO:0000313" key="11">
    <source>
        <dbReference type="Proteomes" id="UP000319257"/>
    </source>
</evidence>
<dbReference type="GO" id="GO:0005634">
    <property type="term" value="C:nucleus"/>
    <property type="evidence" value="ECO:0007669"/>
    <property type="project" value="UniProtKB-SubCell"/>
</dbReference>
<evidence type="ECO:0000256" key="1">
    <source>
        <dbReference type="ARBA" id="ARBA00004123"/>
    </source>
</evidence>
<evidence type="ECO:0000256" key="5">
    <source>
        <dbReference type="ARBA" id="ARBA00020264"/>
    </source>
</evidence>
<dbReference type="AlphaFoldDB" id="A0A507AT15"/>
<dbReference type="EMBL" id="SKBQ01000052">
    <property type="protein sequence ID" value="TPX10883.1"/>
    <property type="molecule type" value="Genomic_DNA"/>
</dbReference>
<dbReference type="CDD" id="cd19496">
    <property type="entry name" value="Elp5"/>
    <property type="match status" value="1"/>
</dbReference>
<reference evidence="10 11" key="1">
    <citation type="submission" date="2019-06" db="EMBL/GenBank/DDBJ databases">
        <title>Draft genome sequence of the filamentous fungus Phialemoniopsis curvata isolated from diesel fuel.</title>
        <authorList>
            <person name="Varaljay V.A."/>
            <person name="Lyon W.J."/>
            <person name="Crouch A.L."/>
            <person name="Drake C.E."/>
            <person name="Hollomon J.M."/>
            <person name="Nadeau L.J."/>
            <person name="Nunn H.S."/>
            <person name="Stevenson B.S."/>
            <person name="Bojanowski C.L."/>
            <person name="Crookes-Goodson W.J."/>
        </authorList>
    </citation>
    <scope>NUCLEOTIDE SEQUENCE [LARGE SCALE GENOMIC DNA]</scope>
    <source>
        <strain evidence="10 11">D216</strain>
    </source>
</reference>
<name>A0A507AT15_9PEZI</name>
<dbReference type="PANTHER" id="PTHR15641:SF1">
    <property type="entry name" value="ELONGATOR COMPLEX PROTEIN 5"/>
    <property type="match status" value="1"/>
</dbReference>
<dbReference type="GO" id="GO:0033588">
    <property type="term" value="C:elongator holoenzyme complex"/>
    <property type="evidence" value="ECO:0007669"/>
    <property type="project" value="InterPro"/>
</dbReference>
<protein>
    <recommendedName>
        <fullName evidence="5">Elongator complex protein 5</fullName>
    </recommendedName>
</protein>
<dbReference type="InParanoid" id="A0A507AT15"/>
<sequence length="349" mass="37414">MAPSAQAHGRSHSLLLGQKLLNLRDSASPLTLILDTLEQGAGPLVREFATRAKIGRTKVVFVSFATVRKPRDADVFVRGRGKALGNLRSEIASHCPPPAAAASRDAPAQTQKVLVVIDSLNPLAASHPRSLSAFLSSIVTPAASVVAVYHTDVPLVRPASEYEPHPLDVLCHLATAICRVSSLYQAIEIRRAQNRSLEEPEWGLREGREGVLVGMETDEHGANAHGIVLEMELRRRSGRSVAEKFVLCPGNGKVVGGGLAGTSELSLLSDQPSFRVPTDAGPEGGADDENEADMGATFSLGLTEKQKRDREGVQLPYFDAQTDIGGGEGGRILYDIGREDDFDEDEDEI</sequence>
<evidence type="ECO:0000256" key="4">
    <source>
        <dbReference type="ARBA" id="ARBA00009567"/>
    </source>
</evidence>
<dbReference type="GeneID" id="41975536"/>
<keyword evidence="6" id="KW-0963">Cytoplasm</keyword>
<dbReference type="InterPro" id="IPR019519">
    <property type="entry name" value="Elp5"/>
</dbReference>
<evidence type="ECO:0000313" key="10">
    <source>
        <dbReference type="EMBL" id="TPX10883.1"/>
    </source>
</evidence>
<comment type="caution">
    <text evidence="10">The sequence shown here is derived from an EMBL/GenBank/DDBJ whole genome shotgun (WGS) entry which is preliminary data.</text>
</comment>
<dbReference type="STRING" id="1093900.A0A507AT15"/>
<dbReference type="Proteomes" id="UP000319257">
    <property type="component" value="Unassembled WGS sequence"/>
</dbReference>
<evidence type="ECO:0000256" key="9">
    <source>
        <dbReference type="SAM" id="MobiDB-lite"/>
    </source>
</evidence>
<dbReference type="GO" id="GO:0002098">
    <property type="term" value="P:tRNA wobble uridine modification"/>
    <property type="evidence" value="ECO:0007669"/>
    <property type="project" value="InterPro"/>
</dbReference>
<keyword evidence="11" id="KW-1185">Reference proteome</keyword>
<gene>
    <name evidence="10" type="ORF">E0L32_008089</name>
</gene>
<dbReference type="GO" id="GO:0000049">
    <property type="term" value="F:tRNA binding"/>
    <property type="evidence" value="ECO:0007669"/>
    <property type="project" value="TreeGrafter"/>
</dbReference>
<feature type="region of interest" description="Disordered" evidence="9">
    <location>
        <begin position="272"/>
        <end position="322"/>
    </location>
</feature>
<dbReference type="InterPro" id="IPR027417">
    <property type="entry name" value="P-loop_NTPase"/>
</dbReference>
<evidence type="ECO:0000256" key="2">
    <source>
        <dbReference type="ARBA" id="ARBA00004496"/>
    </source>
</evidence>
<dbReference type="OrthoDB" id="166907at2759"/>
<dbReference type="Gene3D" id="3.40.50.300">
    <property type="entry name" value="P-loop containing nucleotide triphosphate hydrolases"/>
    <property type="match status" value="1"/>
</dbReference>
<dbReference type="FunCoup" id="A0A507AT15">
    <property type="interactions" value="934"/>
</dbReference>
<dbReference type="UniPathway" id="UPA00988"/>
<organism evidence="10 11">
    <name type="scientific">Thyridium curvatum</name>
    <dbReference type="NCBI Taxonomy" id="1093900"/>
    <lineage>
        <taxon>Eukaryota</taxon>
        <taxon>Fungi</taxon>
        <taxon>Dikarya</taxon>
        <taxon>Ascomycota</taxon>
        <taxon>Pezizomycotina</taxon>
        <taxon>Sordariomycetes</taxon>
        <taxon>Sordariomycetidae</taxon>
        <taxon>Thyridiales</taxon>
        <taxon>Thyridiaceae</taxon>
        <taxon>Thyridium</taxon>
    </lineage>
</organism>
<dbReference type="GO" id="GO:0005829">
    <property type="term" value="C:cytosol"/>
    <property type="evidence" value="ECO:0007669"/>
    <property type="project" value="TreeGrafter"/>
</dbReference>
<dbReference type="PANTHER" id="PTHR15641">
    <property type="entry name" value="ELONGATOR COMPLEX PROTEIN 5"/>
    <property type="match status" value="1"/>
</dbReference>
<dbReference type="RefSeq" id="XP_030992594.1">
    <property type="nucleotide sequence ID" value="XM_031142905.1"/>
</dbReference>
<accession>A0A507AT15</accession>